<feature type="non-terminal residue" evidence="2">
    <location>
        <position position="1"/>
    </location>
</feature>
<feature type="compositionally biased region" description="Basic and acidic residues" evidence="1">
    <location>
        <begin position="7"/>
        <end position="18"/>
    </location>
</feature>
<organism evidence="2 3">
    <name type="scientific">Sphaeroforma arctica JP610</name>
    <dbReference type="NCBI Taxonomy" id="667725"/>
    <lineage>
        <taxon>Eukaryota</taxon>
        <taxon>Ichthyosporea</taxon>
        <taxon>Ichthyophonida</taxon>
        <taxon>Sphaeroforma</taxon>
    </lineage>
</organism>
<feature type="region of interest" description="Disordered" evidence="1">
    <location>
        <begin position="1"/>
        <end position="145"/>
    </location>
</feature>
<feature type="compositionally biased region" description="Polar residues" evidence="1">
    <location>
        <begin position="77"/>
        <end position="89"/>
    </location>
</feature>
<evidence type="ECO:0000313" key="3">
    <source>
        <dbReference type="Proteomes" id="UP000054560"/>
    </source>
</evidence>
<dbReference type="AlphaFoldDB" id="A0A0L0F1F2"/>
<dbReference type="EMBL" id="KQ251181">
    <property type="protein sequence ID" value="KNC70434.1"/>
    <property type="molecule type" value="Genomic_DNA"/>
</dbReference>
<dbReference type="GeneID" id="25917541"/>
<accession>A0A0L0F1F2</accession>
<dbReference type="RefSeq" id="XP_014144336.1">
    <property type="nucleotide sequence ID" value="XM_014288861.1"/>
</dbReference>
<gene>
    <name evidence="2" type="ORF">SARC_17037</name>
</gene>
<feature type="compositionally biased region" description="Basic and acidic residues" evidence="1">
    <location>
        <begin position="38"/>
        <end position="62"/>
    </location>
</feature>
<reference evidence="2 3" key="1">
    <citation type="submission" date="2011-02" db="EMBL/GenBank/DDBJ databases">
        <title>The Genome Sequence of Sphaeroforma arctica JP610.</title>
        <authorList>
            <consortium name="The Broad Institute Genome Sequencing Platform"/>
            <person name="Russ C."/>
            <person name="Cuomo C."/>
            <person name="Young S.K."/>
            <person name="Zeng Q."/>
            <person name="Gargeya S."/>
            <person name="Alvarado L."/>
            <person name="Berlin A."/>
            <person name="Chapman S.B."/>
            <person name="Chen Z."/>
            <person name="Freedman E."/>
            <person name="Gellesch M."/>
            <person name="Goldberg J."/>
            <person name="Griggs A."/>
            <person name="Gujja S."/>
            <person name="Heilman E."/>
            <person name="Heiman D."/>
            <person name="Howarth C."/>
            <person name="Mehta T."/>
            <person name="Neiman D."/>
            <person name="Pearson M."/>
            <person name="Roberts A."/>
            <person name="Saif S."/>
            <person name="Shea T."/>
            <person name="Shenoy N."/>
            <person name="Sisk P."/>
            <person name="Stolte C."/>
            <person name="Sykes S."/>
            <person name="White J."/>
            <person name="Yandava C."/>
            <person name="Burger G."/>
            <person name="Gray M.W."/>
            <person name="Holland P.W.H."/>
            <person name="King N."/>
            <person name="Lang F.B.F."/>
            <person name="Roger A.J."/>
            <person name="Ruiz-Trillo I."/>
            <person name="Haas B."/>
            <person name="Nusbaum C."/>
            <person name="Birren B."/>
        </authorList>
    </citation>
    <scope>NUCLEOTIDE SEQUENCE [LARGE SCALE GENOMIC DNA]</scope>
    <source>
        <strain evidence="2 3">JP610</strain>
    </source>
</reference>
<sequence>ETFATDKSTEKRPVEKRKAASKPSLASFQFSKPAEPTKAPKDKQQDKEKDTFAHTDVVLREEETADIQTSDKENTESHATATPGKQANGESMMDANKPHEKEKGDRTLQSKKTVELVEEEETQPIDSSGFVAQDLNSTSQPGVAA</sequence>
<evidence type="ECO:0000256" key="1">
    <source>
        <dbReference type="SAM" id="MobiDB-lite"/>
    </source>
</evidence>
<protein>
    <submittedName>
        <fullName evidence="2">Uncharacterized protein</fullName>
    </submittedName>
</protein>
<proteinExistence type="predicted"/>
<keyword evidence="3" id="KW-1185">Reference proteome</keyword>
<name>A0A0L0F1F2_9EUKA</name>
<feature type="compositionally biased region" description="Basic and acidic residues" evidence="1">
    <location>
        <begin position="96"/>
        <end position="115"/>
    </location>
</feature>
<evidence type="ECO:0000313" key="2">
    <source>
        <dbReference type="EMBL" id="KNC70434.1"/>
    </source>
</evidence>
<dbReference type="Proteomes" id="UP000054560">
    <property type="component" value="Unassembled WGS sequence"/>
</dbReference>
<feature type="compositionally biased region" description="Polar residues" evidence="1">
    <location>
        <begin position="134"/>
        <end position="145"/>
    </location>
</feature>